<feature type="chain" id="PRO_5043586579" evidence="1">
    <location>
        <begin position="17"/>
        <end position="88"/>
    </location>
</feature>
<keyword evidence="1" id="KW-0732">Signal</keyword>
<feature type="signal peptide" evidence="1">
    <location>
        <begin position="1"/>
        <end position="16"/>
    </location>
</feature>
<evidence type="ECO:0000256" key="1">
    <source>
        <dbReference type="SAM" id="SignalP"/>
    </source>
</evidence>
<evidence type="ECO:0000313" key="3">
    <source>
        <dbReference type="Proteomes" id="UP001327957"/>
    </source>
</evidence>
<gene>
    <name evidence="2" type="ORF">QIS74_11410</name>
</gene>
<protein>
    <submittedName>
        <fullName evidence="2">EC89 protein</fullName>
    </submittedName>
</protein>
<name>A0AAV9T034_9PEZI</name>
<reference evidence="2 3" key="1">
    <citation type="submission" date="2023-04" db="EMBL/GenBank/DDBJ databases">
        <title>Colletotrichum tabacum stain YC1 causing leaf anthracnose on Nicotiana tabacum(L.) cv.</title>
        <authorList>
            <person name="Ji Z."/>
            <person name="Wang M."/>
            <person name="Zhang J."/>
            <person name="Wang N."/>
            <person name="Zhou Z."/>
        </authorList>
    </citation>
    <scope>NUCLEOTIDE SEQUENCE [LARGE SCALE GENOMIC DNA]</scope>
    <source>
        <strain evidence="2 3">YC1</strain>
    </source>
</reference>
<sequence length="88" mass="9354">MQFLKAIISLASLAAAAPAAGDALAVEPRQTTPTTPCGKRADGTNIEPWWIPANSAPGLGGWSCAHVNRYGVCDEYEYTTTPPFWQCA</sequence>
<dbReference type="AlphaFoldDB" id="A0AAV9T034"/>
<evidence type="ECO:0000313" key="2">
    <source>
        <dbReference type="EMBL" id="KAK6209826.1"/>
    </source>
</evidence>
<organism evidence="2 3">
    <name type="scientific">Colletotrichum tabaci</name>
    <dbReference type="NCBI Taxonomy" id="1209068"/>
    <lineage>
        <taxon>Eukaryota</taxon>
        <taxon>Fungi</taxon>
        <taxon>Dikarya</taxon>
        <taxon>Ascomycota</taxon>
        <taxon>Pezizomycotina</taxon>
        <taxon>Sordariomycetes</taxon>
        <taxon>Hypocreomycetidae</taxon>
        <taxon>Glomerellales</taxon>
        <taxon>Glomerellaceae</taxon>
        <taxon>Colletotrichum</taxon>
        <taxon>Colletotrichum destructivum species complex</taxon>
    </lineage>
</organism>
<dbReference type="Proteomes" id="UP001327957">
    <property type="component" value="Unassembled WGS sequence"/>
</dbReference>
<dbReference type="EMBL" id="JASAOK010000047">
    <property type="protein sequence ID" value="KAK6209826.1"/>
    <property type="molecule type" value="Genomic_DNA"/>
</dbReference>
<comment type="caution">
    <text evidence="2">The sequence shown here is derived from an EMBL/GenBank/DDBJ whole genome shotgun (WGS) entry which is preliminary data.</text>
</comment>
<accession>A0AAV9T034</accession>
<keyword evidence="3" id="KW-1185">Reference proteome</keyword>
<proteinExistence type="predicted"/>